<proteinExistence type="inferred from homology"/>
<evidence type="ECO:0000256" key="3">
    <source>
        <dbReference type="ARBA" id="ARBA00022676"/>
    </source>
</evidence>
<dbReference type="EC" id="2.4.1.-" evidence="10"/>
<comment type="similarity">
    <text evidence="2 10">Belongs to the glycosyltransferase 31 family.</text>
</comment>
<evidence type="ECO:0000256" key="9">
    <source>
        <dbReference type="ARBA" id="ARBA00023136"/>
    </source>
</evidence>
<dbReference type="EMBL" id="JABELV010000149">
    <property type="protein sequence ID" value="KAG7529468.1"/>
    <property type="molecule type" value="Genomic_DNA"/>
</dbReference>
<gene>
    <name evidence="12" type="ORF">FFLO_05644</name>
</gene>
<accession>A0A8K0JHU9</accession>
<evidence type="ECO:0000256" key="7">
    <source>
        <dbReference type="ARBA" id="ARBA00022989"/>
    </source>
</evidence>
<organism evidence="12 13">
    <name type="scientific">Filobasidium floriforme</name>
    <dbReference type="NCBI Taxonomy" id="5210"/>
    <lineage>
        <taxon>Eukaryota</taxon>
        <taxon>Fungi</taxon>
        <taxon>Dikarya</taxon>
        <taxon>Basidiomycota</taxon>
        <taxon>Agaricomycotina</taxon>
        <taxon>Tremellomycetes</taxon>
        <taxon>Filobasidiales</taxon>
        <taxon>Filobasidiaceae</taxon>
        <taxon>Filobasidium</taxon>
    </lineage>
</organism>
<evidence type="ECO:0000256" key="1">
    <source>
        <dbReference type="ARBA" id="ARBA00004323"/>
    </source>
</evidence>
<name>A0A8K0JHU9_9TREE</name>
<keyword evidence="6" id="KW-0735">Signal-anchor</keyword>
<evidence type="ECO:0000256" key="10">
    <source>
        <dbReference type="RuleBase" id="RU363063"/>
    </source>
</evidence>
<dbReference type="OrthoDB" id="414175at2759"/>
<dbReference type="PANTHER" id="PTHR11214:SF351">
    <property type="entry name" value="BETA-1,3-GALACTOSYLTRANSFERASE PVG3"/>
    <property type="match status" value="1"/>
</dbReference>
<keyword evidence="8 10" id="KW-0333">Golgi apparatus</keyword>
<evidence type="ECO:0000256" key="5">
    <source>
        <dbReference type="ARBA" id="ARBA00022692"/>
    </source>
</evidence>
<evidence type="ECO:0000256" key="8">
    <source>
        <dbReference type="ARBA" id="ARBA00023034"/>
    </source>
</evidence>
<keyword evidence="13" id="KW-1185">Reference proteome</keyword>
<dbReference type="GO" id="GO:0016758">
    <property type="term" value="F:hexosyltransferase activity"/>
    <property type="evidence" value="ECO:0007669"/>
    <property type="project" value="InterPro"/>
</dbReference>
<dbReference type="InterPro" id="IPR002659">
    <property type="entry name" value="Glyco_trans_31"/>
</dbReference>
<feature type="region of interest" description="Disordered" evidence="11">
    <location>
        <begin position="411"/>
        <end position="441"/>
    </location>
</feature>
<feature type="compositionally biased region" description="Basic residues" evidence="11">
    <location>
        <begin position="411"/>
        <end position="425"/>
    </location>
</feature>
<dbReference type="Gene3D" id="3.90.550.50">
    <property type="match status" value="1"/>
</dbReference>
<dbReference type="PANTHER" id="PTHR11214">
    <property type="entry name" value="BETA-1,3-N-ACETYLGLUCOSAMINYLTRANSFERASE"/>
    <property type="match status" value="1"/>
</dbReference>
<keyword evidence="5" id="KW-0812">Transmembrane</keyword>
<dbReference type="GO" id="GO:0051072">
    <property type="term" value="P:4,6-pyruvylated galactose residue biosynthetic process"/>
    <property type="evidence" value="ECO:0007669"/>
    <property type="project" value="TreeGrafter"/>
</dbReference>
<dbReference type="AlphaFoldDB" id="A0A8K0JHU9"/>
<evidence type="ECO:0000256" key="6">
    <source>
        <dbReference type="ARBA" id="ARBA00022968"/>
    </source>
</evidence>
<evidence type="ECO:0000256" key="4">
    <source>
        <dbReference type="ARBA" id="ARBA00022679"/>
    </source>
</evidence>
<evidence type="ECO:0000256" key="11">
    <source>
        <dbReference type="SAM" id="MobiDB-lite"/>
    </source>
</evidence>
<sequence length="441" mass="51820">MVHAHTYWLPASVMNALMPWLPDSKGRMFMWTYPIPELVEAKHPIEFEVPRLEPALRRKRRKLRDHPQPPPQDQHFQPWEKTDLVSTAFLSFNVLTMQSPKARSFRDLLRKYQKSRIPPAYEHLIDYNFVMASPAWHDRAAWAELETEQAQYGDLVIMDEMEEDDSKRMPENGDFGKSYRTWQTLIERAEDGRGRKALWYYKTDDDAYTIMPNLLNHLLSLDYREPTFTGSTLGCSYRPHMYFQGLGYALSYPLIKSLVEAKLTFPHTVGYEDHLTGAWMLSLPPHPKWKHVDPAKIPERKGVDNFLNYLPPSPEPLSGLIRADTYGKSVSWFWWWVSKTETTITVHGMKTVEEWVQAWQYFEKLWLTPTWVGQRARTPYEWQPPEWIQPFAEPGLPNTLNISTHWEKFHSRPSKHNQTHGYRQHPPHDSYPGVGHELGLP</sequence>
<evidence type="ECO:0000256" key="2">
    <source>
        <dbReference type="ARBA" id="ARBA00008661"/>
    </source>
</evidence>
<evidence type="ECO:0000313" key="12">
    <source>
        <dbReference type="EMBL" id="KAG7529468.1"/>
    </source>
</evidence>
<comment type="caution">
    <text evidence="12">The sequence shown here is derived from an EMBL/GenBank/DDBJ whole genome shotgun (WGS) entry which is preliminary data.</text>
</comment>
<keyword evidence="3 10" id="KW-0328">Glycosyltransferase</keyword>
<protein>
    <recommendedName>
        <fullName evidence="10">Hexosyltransferase</fullName>
        <ecNumber evidence="10">2.4.1.-</ecNumber>
    </recommendedName>
</protein>
<keyword evidence="4" id="KW-0808">Transferase</keyword>
<keyword evidence="7" id="KW-1133">Transmembrane helix</keyword>
<evidence type="ECO:0000313" key="13">
    <source>
        <dbReference type="Proteomes" id="UP000812966"/>
    </source>
</evidence>
<reference evidence="12" key="1">
    <citation type="submission" date="2020-04" db="EMBL/GenBank/DDBJ databases">
        <title>Analysis of mating type loci in Filobasidium floriforme.</title>
        <authorList>
            <person name="Nowrousian M."/>
        </authorList>
    </citation>
    <scope>NUCLEOTIDE SEQUENCE</scope>
    <source>
        <strain evidence="12">CBS 6242</strain>
    </source>
</reference>
<comment type="subcellular location">
    <subcellularLocation>
        <location evidence="1 10">Golgi apparatus membrane</location>
        <topology evidence="1 10">Single-pass type II membrane protein</topology>
    </subcellularLocation>
</comment>
<keyword evidence="9" id="KW-0472">Membrane</keyword>
<dbReference type="GO" id="GO:0000139">
    <property type="term" value="C:Golgi membrane"/>
    <property type="evidence" value="ECO:0007669"/>
    <property type="project" value="UniProtKB-SubCell"/>
</dbReference>
<dbReference type="Proteomes" id="UP000812966">
    <property type="component" value="Unassembled WGS sequence"/>
</dbReference>